<proteinExistence type="predicted"/>
<evidence type="ECO:0000313" key="3">
    <source>
        <dbReference type="Proteomes" id="UP000270094"/>
    </source>
</evidence>
<keyword evidence="3" id="KW-1185">Reference proteome</keyword>
<organism evidence="2 3">
    <name type="scientific">Strongylus vulgaris</name>
    <name type="common">Blood worm</name>
    <dbReference type="NCBI Taxonomy" id="40348"/>
    <lineage>
        <taxon>Eukaryota</taxon>
        <taxon>Metazoa</taxon>
        <taxon>Ecdysozoa</taxon>
        <taxon>Nematoda</taxon>
        <taxon>Chromadorea</taxon>
        <taxon>Rhabditida</taxon>
        <taxon>Rhabditina</taxon>
        <taxon>Rhabditomorpha</taxon>
        <taxon>Strongyloidea</taxon>
        <taxon>Strongylidae</taxon>
        <taxon>Strongylus</taxon>
    </lineage>
</organism>
<feature type="compositionally biased region" description="Basic and acidic residues" evidence="1">
    <location>
        <begin position="77"/>
        <end position="96"/>
    </location>
</feature>
<evidence type="ECO:0000256" key="1">
    <source>
        <dbReference type="SAM" id="MobiDB-lite"/>
    </source>
</evidence>
<accession>A0A3P7IYQ4</accession>
<reference evidence="2 3" key="1">
    <citation type="submission" date="2018-11" db="EMBL/GenBank/DDBJ databases">
        <authorList>
            <consortium name="Pathogen Informatics"/>
        </authorList>
    </citation>
    <scope>NUCLEOTIDE SEQUENCE [LARGE SCALE GENOMIC DNA]</scope>
</reference>
<protein>
    <submittedName>
        <fullName evidence="2">Uncharacterized protein</fullName>
    </submittedName>
</protein>
<gene>
    <name evidence="2" type="ORF">SVUK_LOCUS8091</name>
</gene>
<dbReference type="Proteomes" id="UP000270094">
    <property type="component" value="Unassembled WGS sequence"/>
</dbReference>
<evidence type="ECO:0000313" key="2">
    <source>
        <dbReference type="EMBL" id="VDM73093.1"/>
    </source>
</evidence>
<sequence length="136" mass="15050">MEKKVDSKLFLIDGRGSLINEPTHGKELYGPHREDELSEAWRWQFVRSRIRRQETSGSPSADGADLVRMAGDHIGADLPMEERDMVGEHTDAEPNEGRGPSGPQYGGEPFTFGSEHPLGPRSDERRAPGPPPDDGF</sequence>
<feature type="region of interest" description="Disordered" evidence="1">
    <location>
        <begin position="77"/>
        <end position="136"/>
    </location>
</feature>
<dbReference type="AlphaFoldDB" id="A0A3P7IYQ4"/>
<dbReference type="EMBL" id="UYYB01028877">
    <property type="protein sequence ID" value="VDM73093.1"/>
    <property type="molecule type" value="Genomic_DNA"/>
</dbReference>
<name>A0A3P7IYQ4_STRVU</name>